<comment type="caution">
    <text evidence="1">The sequence shown here is derived from an EMBL/GenBank/DDBJ whole genome shotgun (WGS) entry which is preliminary data.</text>
</comment>
<gene>
    <name evidence="1" type="ORF">ABT384_41760</name>
</gene>
<dbReference type="Proteomes" id="UP001486207">
    <property type="component" value="Unassembled WGS sequence"/>
</dbReference>
<evidence type="ECO:0000313" key="1">
    <source>
        <dbReference type="EMBL" id="MER7379138.1"/>
    </source>
</evidence>
<sequence>MSITQHHLLDTYRARQLGEAAPPAPGAHDWQVMREIRDHRQFSAVVAGRPAHGRIRRTLGRWLHLRPRSTW</sequence>
<protein>
    <submittedName>
        <fullName evidence="1">Uncharacterized protein</fullName>
    </submittedName>
</protein>
<organism evidence="1 2">
    <name type="scientific">Streptomyces lanatus</name>
    <dbReference type="NCBI Taxonomy" id="66900"/>
    <lineage>
        <taxon>Bacteria</taxon>
        <taxon>Bacillati</taxon>
        <taxon>Actinomycetota</taxon>
        <taxon>Actinomycetes</taxon>
        <taxon>Kitasatosporales</taxon>
        <taxon>Streptomycetaceae</taxon>
        <taxon>Streptomyces</taxon>
    </lineage>
</organism>
<name>A0ABV1Y5L6_9ACTN</name>
<reference evidence="1 2" key="1">
    <citation type="submission" date="2024-06" db="EMBL/GenBank/DDBJ databases">
        <title>The Natural Products Discovery Center: Release of the First 8490 Sequenced Strains for Exploring Actinobacteria Biosynthetic Diversity.</title>
        <authorList>
            <person name="Kalkreuter E."/>
            <person name="Kautsar S.A."/>
            <person name="Yang D."/>
            <person name="Bader C.D."/>
            <person name="Teijaro C.N."/>
            <person name="Fluegel L."/>
            <person name="Davis C.M."/>
            <person name="Simpson J.R."/>
            <person name="Lauterbach L."/>
            <person name="Steele A.D."/>
            <person name="Gui C."/>
            <person name="Meng S."/>
            <person name="Li G."/>
            <person name="Viehrig K."/>
            <person name="Ye F."/>
            <person name="Su P."/>
            <person name="Kiefer A.F."/>
            <person name="Nichols A."/>
            <person name="Cepeda A.J."/>
            <person name="Yan W."/>
            <person name="Fan B."/>
            <person name="Jiang Y."/>
            <person name="Adhikari A."/>
            <person name="Zheng C.-J."/>
            <person name="Schuster L."/>
            <person name="Cowan T.M."/>
            <person name="Smanski M.J."/>
            <person name="Chevrette M.G."/>
            <person name="De Carvalho L.P.S."/>
            <person name="Shen B."/>
        </authorList>
    </citation>
    <scope>NUCLEOTIDE SEQUENCE [LARGE SCALE GENOMIC DNA]</scope>
    <source>
        <strain evidence="1 2">NPDC000155</strain>
    </source>
</reference>
<accession>A0ABV1Y5L6</accession>
<proteinExistence type="predicted"/>
<keyword evidence="2" id="KW-1185">Reference proteome</keyword>
<dbReference type="EMBL" id="JBEPFB010000029">
    <property type="protein sequence ID" value="MER7379138.1"/>
    <property type="molecule type" value="Genomic_DNA"/>
</dbReference>
<evidence type="ECO:0000313" key="2">
    <source>
        <dbReference type="Proteomes" id="UP001486207"/>
    </source>
</evidence>
<dbReference type="RefSeq" id="WP_190074892.1">
    <property type="nucleotide sequence ID" value="NZ_BNBM01000021.1"/>
</dbReference>